<gene>
    <name evidence="1" type="ORF">PCOR1329_LOCUS22296</name>
</gene>
<dbReference type="Proteomes" id="UP001189429">
    <property type="component" value="Unassembled WGS sequence"/>
</dbReference>
<evidence type="ECO:0000313" key="1">
    <source>
        <dbReference type="EMBL" id="CAK0820737.1"/>
    </source>
</evidence>
<keyword evidence="2" id="KW-1185">Reference proteome</keyword>
<reference evidence="1" key="1">
    <citation type="submission" date="2023-10" db="EMBL/GenBank/DDBJ databases">
        <authorList>
            <person name="Chen Y."/>
            <person name="Shah S."/>
            <person name="Dougan E. K."/>
            <person name="Thang M."/>
            <person name="Chan C."/>
        </authorList>
    </citation>
    <scope>NUCLEOTIDE SEQUENCE [LARGE SCALE GENOMIC DNA]</scope>
</reference>
<accession>A0ABN9RUQ5</accession>
<comment type="caution">
    <text evidence="1">The sequence shown here is derived from an EMBL/GenBank/DDBJ whole genome shotgun (WGS) entry which is preliminary data.</text>
</comment>
<sequence length="132" mass="14829">MAVLEVLVAQQVVQDSLLLRAEYQGLKGLDQRINGENMDTAAECIEYWRAETTFAKAGDEIRVRHSFYIHAFVPIGEPTNMLIVPANLLISKLLTPVGSEIKPGPPPRATTERKLQNSLDKMLKGRSHHMRH</sequence>
<organism evidence="1 2">
    <name type="scientific">Prorocentrum cordatum</name>
    <dbReference type="NCBI Taxonomy" id="2364126"/>
    <lineage>
        <taxon>Eukaryota</taxon>
        <taxon>Sar</taxon>
        <taxon>Alveolata</taxon>
        <taxon>Dinophyceae</taxon>
        <taxon>Prorocentrales</taxon>
        <taxon>Prorocentraceae</taxon>
        <taxon>Prorocentrum</taxon>
    </lineage>
</organism>
<evidence type="ECO:0000313" key="2">
    <source>
        <dbReference type="Proteomes" id="UP001189429"/>
    </source>
</evidence>
<proteinExistence type="predicted"/>
<protein>
    <submittedName>
        <fullName evidence="1">Uncharacterized protein</fullName>
    </submittedName>
</protein>
<dbReference type="EMBL" id="CAUYUJ010007435">
    <property type="protein sequence ID" value="CAK0820737.1"/>
    <property type="molecule type" value="Genomic_DNA"/>
</dbReference>
<name>A0ABN9RUQ5_9DINO</name>